<gene>
    <name evidence="1" type="ORF">NOSIN_11215</name>
</gene>
<keyword evidence="2" id="KW-1185">Reference proteome</keyword>
<dbReference type="STRING" id="501010.NOSIN_11215"/>
<evidence type="ECO:0000313" key="1">
    <source>
        <dbReference type="EMBL" id="OOC54303.1"/>
    </source>
</evidence>
<organism evidence="1 2">
    <name type="scientific">Nocardiopsis sinuspersici</name>
    <dbReference type="NCBI Taxonomy" id="501010"/>
    <lineage>
        <taxon>Bacteria</taxon>
        <taxon>Bacillati</taxon>
        <taxon>Actinomycetota</taxon>
        <taxon>Actinomycetes</taxon>
        <taxon>Streptosporangiales</taxon>
        <taxon>Nocardiopsidaceae</taxon>
        <taxon>Nocardiopsis</taxon>
    </lineage>
</organism>
<dbReference type="OrthoDB" id="4076188at2"/>
<dbReference type="RefSeq" id="WP_077690706.1">
    <property type="nucleotide sequence ID" value="NZ_MCOK01000001.1"/>
</dbReference>
<dbReference type="AlphaFoldDB" id="A0A1V3C0W7"/>
<dbReference type="EMBL" id="MCOK01000001">
    <property type="protein sequence ID" value="OOC54303.1"/>
    <property type="molecule type" value="Genomic_DNA"/>
</dbReference>
<dbReference type="SUPFAM" id="SSF160424">
    <property type="entry name" value="BH3703-like"/>
    <property type="match status" value="1"/>
</dbReference>
<reference evidence="2" key="1">
    <citation type="submission" date="2016-08" db="EMBL/GenBank/DDBJ databases">
        <authorList>
            <person name="Tokovenko B."/>
            <person name="Kalinowski J."/>
        </authorList>
    </citation>
    <scope>NUCLEOTIDE SEQUENCE [LARGE SCALE GENOMIC DNA]</scope>
    <source>
        <strain evidence="2">UTMC102</strain>
    </source>
</reference>
<dbReference type="InterPro" id="IPR036170">
    <property type="entry name" value="YezG-like_sf"/>
</dbReference>
<proteinExistence type="predicted"/>
<protein>
    <submittedName>
        <fullName evidence="1">Uncharacterized protein</fullName>
    </submittedName>
</protein>
<comment type="caution">
    <text evidence="1">The sequence shown here is derived from an EMBL/GenBank/DDBJ whole genome shotgun (WGS) entry which is preliminary data.</text>
</comment>
<name>A0A1V3C0W7_9ACTN</name>
<dbReference type="Proteomes" id="UP000189004">
    <property type="component" value="Unassembled WGS sequence"/>
</dbReference>
<sequence length="534" mass="57659">MTTPSPGPLEQGDLIQDLARRLVAVTPEGWQQLTYLARVIGAHQSDMFAVQDADGQVRQAEVPEGVVETVAELKRSCFQEGRGTWLSMIVSVHHSHQLNIEYNHDTEPELPFEVSPLVYAQELERFPRSQDQIPDWFAARLDQARELDPDRMVAEFGNAMVQACANEGLKADYLPPTSLRVAASDGTTLLEGDLGDTFDQAIISPIEHQASLAAHFAGYMARAAQEREETAGEHPVDPGDTVAGALVTAFAEAGAQVSFQDADTLVLPLPDGNQASTDISGLRSALGGATPEQIADNTAAFARAALDQLGQAVRREAGSDDPAGQLRVRLYPVSAFPEGVLDSLVAREIAPGLWQTVVVDTPESLQPLPRQVHERSERSDGEVFAQAVSASVDEDVETSEHDLNGARIVHIGGRHPYVAAQAHVLDRHLGDLPHGALVALPVPEVLIAHPLGQGNPVAAMDDMRQIAERFTADGDKPISSQLYWWHPDSRSRERGTPPDLRAVGATIDHEAGSVSPDTSDEEFGSLLKSLIRTH</sequence>
<evidence type="ECO:0000313" key="2">
    <source>
        <dbReference type="Proteomes" id="UP000189004"/>
    </source>
</evidence>
<accession>A0A1V3C0W7</accession>